<accession>A0A151AVY4</accession>
<gene>
    <name evidence="1" type="ORF">CLTEP_23500</name>
</gene>
<organism evidence="1 2">
    <name type="scientific">Clostridium tepidiprofundi DSM 19306</name>
    <dbReference type="NCBI Taxonomy" id="1121338"/>
    <lineage>
        <taxon>Bacteria</taxon>
        <taxon>Bacillati</taxon>
        <taxon>Bacillota</taxon>
        <taxon>Clostridia</taxon>
        <taxon>Eubacteriales</taxon>
        <taxon>Clostridiaceae</taxon>
        <taxon>Clostridium</taxon>
    </lineage>
</organism>
<dbReference type="PATRIC" id="fig|1121338.3.peg.2426"/>
<keyword evidence="2" id="KW-1185">Reference proteome</keyword>
<dbReference type="Proteomes" id="UP000075531">
    <property type="component" value="Unassembled WGS sequence"/>
</dbReference>
<name>A0A151AVY4_9CLOT</name>
<dbReference type="EMBL" id="LTBA01000045">
    <property type="protein sequence ID" value="KYH31567.1"/>
    <property type="molecule type" value="Genomic_DNA"/>
</dbReference>
<protein>
    <submittedName>
        <fullName evidence="1">Uncharacterized protein</fullName>
    </submittedName>
</protein>
<evidence type="ECO:0000313" key="1">
    <source>
        <dbReference type="EMBL" id="KYH31567.1"/>
    </source>
</evidence>
<comment type="caution">
    <text evidence="1">The sequence shown here is derived from an EMBL/GenBank/DDBJ whole genome shotgun (WGS) entry which is preliminary data.</text>
</comment>
<sequence>MIAKILCDRILTVAAADKEVHKAAMSKQSNES</sequence>
<dbReference type="AlphaFoldDB" id="A0A151AVY4"/>
<evidence type="ECO:0000313" key="2">
    <source>
        <dbReference type="Proteomes" id="UP000075531"/>
    </source>
</evidence>
<reference evidence="1 2" key="1">
    <citation type="submission" date="2016-02" db="EMBL/GenBank/DDBJ databases">
        <title>Genome sequence of Clostridium tepidiprofundi DSM 19306.</title>
        <authorList>
            <person name="Poehlein A."/>
            <person name="Daniel R."/>
        </authorList>
    </citation>
    <scope>NUCLEOTIDE SEQUENCE [LARGE SCALE GENOMIC DNA]</scope>
    <source>
        <strain evidence="1 2">DSM 19306</strain>
    </source>
</reference>
<proteinExistence type="predicted"/>